<dbReference type="PANTHER" id="PTHR14002:SF43">
    <property type="entry name" value="DELTA-LIKE PROTEIN"/>
    <property type="match status" value="1"/>
</dbReference>
<comment type="caution">
    <text evidence="6">The sequence shown here is derived from an EMBL/GenBank/DDBJ whole genome shotgun (WGS) entry which is preliminary data.</text>
</comment>
<dbReference type="InterPro" id="IPR055355">
    <property type="entry name" value="ZP-C"/>
</dbReference>
<feature type="chain" id="PRO_5047356204" description="ZP domain-containing protein" evidence="4">
    <location>
        <begin position="23"/>
        <end position="352"/>
    </location>
</feature>
<keyword evidence="2" id="KW-1015">Disulfide bond</keyword>
<proteinExistence type="predicted"/>
<dbReference type="Pfam" id="PF00100">
    <property type="entry name" value="Zona_pellucida"/>
    <property type="match status" value="1"/>
</dbReference>
<evidence type="ECO:0000259" key="5">
    <source>
        <dbReference type="PROSITE" id="PS51034"/>
    </source>
</evidence>
<evidence type="ECO:0000256" key="4">
    <source>
        <dbReference type="SAM" id="SignalP"/>
    </source>
</evidence>
<dbReference type="PRINTS" id="PR00023">
    <property type="entry name" value="ZPELLUCIDA"/>
</dbReference>
<dbReference type="Gene3D" id="2.60.40.3210">
    <property type="entry name" value="Zona pellucida, ZP-N domain"/>
    <property type="match status" value="1"/>
</dbReference>
<dbReference type="InterPro" id="IPR001507">
    <property type="entry name" value="ZP_dom"/>
</dbReference>
<evidence type="ECO:0000256" key="2">
    <source>
        <dbReference type="ARBA" id="ARBA00023157"/>
    </source>
</evidence>
<evidence type="ECO:0000313" key="6">
    <source>
        <dbReference type="EMBL" id="CAH3174078.1"/>
    </source>
</evidence>
<keyword evidence="3" id="KW-0325">Glycoprotein</keyword>
<evidence type="ECO:0000256" key="3">
    <source>
        <dbReference type="ARBA" id="ARBA00023180"/>
    </source>
</evidence>
<dbReference type="PROSITE" id="PS51034">
    <property type="entry name" value="ZP_2"/>
    <property type="match status" value="1"/>
</dbReference>
<dbReference type="PANTHER" id="PTHR14002">
    <property type="entry name" value="ENDOGLIN/TGF-BETA RECEPTOR TYPE III"/>
    <property type="match status" value="1"/>
</dbReference>
<reference evidence="6 7" key="1">
    <citation type="submission" date="2022-05" db="EMBL/GenBank/DDBJ databases">
        <authorList>
            <consortium name="Genoscope - CEA"/>
            <person name="William W."/>
        </authorList>
    </citation>
    <scope>NUCLEOTIDE SEQUENCE [LARGE SCALE GENOMIC DNA]</scope>
</reference>
<dbReference type="EMBL" id="CALNXK010000187">
    <property type="protein sequence ID" value="CAH3174078.1"/>
    <property type="molecule type" value="Genomic_DNA"/>
</dbReference>
<accession>A0ABN8R3V8</accession>
<dbReference type="InterPro" id="IPR048290">
    <property type="entry name" value="ZP_chr"/>
</dbReference>
<protein>
    <recommendedName>
        <fullName evidence="5">ZP domain-containing protein</fullName>
    </recommendedName>
</protein>
<keyword evidence="7" id="KW-1185">Reference proteome</keyword>
<evidence type="ECO:0000313" key="7">
    <source>
        <dbReference type="Proteomes" id="UP001159405"/>
    </source>
</evidence>
<dbReference type="Proteomes" id="UP001159405">
    <property type="component" value="Unassembled WGS sequence"/>
</dbReference>
<organism evidence="6 7">
    <name type="scientific">Porites lobata</name>
    <dbReference type="NCBI Taxonomy" id="104759"/>
    <lineage>
        <taxon>Eukaryota</taxon>
        <taxon>Metazoa</taxon>
        <taxon>Cnidaria</taxon>
        <taxon>Anthozoa</taxon>
        <taxon>Hexacorallia</taxon>
        <taxon>Scleractinia</taxon>
        <taxon>Fungiina</taxon>
        <taxon>Poritidae</taxon>
        <taxon>Porites</taxon>
    </lineage>
</organism>
<gene>
    <name evidence="6" type="ORF">PLOB_00014560</name>
</gene>
<dbReference type="Gene3D" id="2.60.40.4100">
    <property type="entry name" value="Zona pellucida, ZP-C domain"/>
    <property type="match status" value="1"/>
</dbReference>
<sequence>MALSTVVSLTWILFSVFSFVKAAQSDNGDYGGIHVKCISQYMQLTLERDHYKKIDPETLHLRDPRCKVAFYNETIMVIRAPLGNCGTKSAIKGKLMLFTNDVYAEVSGSSGIARAPAYQFGLQCLYYTSVKISLHSFKAEPKGPIIINPAPGIGVFEFETSMYQTDKYISKYTQFPVKVHLGESIYLQVNIRGNESGLSLLLENCRATPTANPNDTRYYPLIKDGCPVDEYLNYKNSDSPYQRFSFQSFKFNNTEVVYLHCEVYVCANNTNSTRCSEGCTQEPGNTRRRRDNWMASDRRGSTSLQGAVKILTERVQRAPLPPAEGSRSYAPVVTVEKLLILLTFTLACFSAF</sequence>
<feature type="signal peptide" evidence="4">
    <location>
        <begin position="1"/>
        <end position="22"/>
    </location>
</feature>
<keyword evidence="1 4" id="KW-0732">Signal</keyword>
<dbReference type="InterPro" id="IPR042235">
    <property type="entry name" value="ZP-C_dom"/>
</dbReference>
<dbReference type="SMART" id="SM00241">
    <property type="entry name" value="ZP"/>
    <property type="match status" value="1"/>
</dbReference>
<feature type="domain" description="ZP" evidence="5">
    <location>
        <begin position="36"/>
        <end position="282"/>
    </location>
</feature>
<evidence type="ECO:0000256" key="1">
    <source>
        <dbReference type="ARBA" id="ARBA00022729"/>
    </source>
</evidence>
<name>A0ABN8R3V8_9CNID</name>